<feature type="transmembrane region" description="Helical" evidence="7">
    <location>
        <begin position="57"/>
        <end position="80"/>
    </location>
</feature>
<reference evidence="9" key="1">
    <citation type="submission" date="2022-04" db="EMBL/GenBank/DDBJ databases">
        <title>Halobacillus sp. isolated from saltern.</title>
        <authorList>
            <person name="Won M."/>
            <person name="Lee C.-M."/>
            <person name="Woen H.-Y."/>
            <person name="Kwon S.-W."/>
        </authorList>
    </citation>
    <scope>NUCLEOTIDE SEQUENCE</scope>
    <source>
        <strain evidence="9">SSHM10-5</strain>
    </source>
</reference>
<evidence type="ECO:0000259" key="8">
    <source>
        <dbReference type="Pfam" id="PF04239"/>
    </source>
</evidence>
<accession>A0ABY4HBG5</accession>
<keyword evidence="6 7" id="KW-0472">Membrane</keyword>
<evidence type="ECO:0000256" key="2">
    <source>
        <dbReference type="ARBA" id="ARBA00006448"/>
    </source>
</evidence>
<evidence type="ECO:0000256" key="5">
    <source>
        <dbReference type="ARBA" id="ARBA00022989"/>
    </source>
</evidence>
<dbReference type="InterPro" id="IPR007353">
    <property type="entry name" value="DUF421"/>
</dbReference>
<dbReference type="PANTHER" id="PTHR34582:SF6">
    <property type="entry name" value="UPF0702 TRANSMEMBRANE PROTEIN YCAP"/>
    <property type="match status" value="1"/>
</dbReference>
<dbReference type="RefSeq" id="WP_245032846.1">
    <property type="nucleotide sequence ID" value="NZ_CP095075.1"/>
</dbReference>
<gene>
    <name evidence="9" type="ORF">MUO15_01300</name>
</gene>
<feature type="domain" description="YetF C-terminal" evidence="8">
    <location>
        <begin position="81"/>
        <end position="201"/>
    </location>
</feature>
<keyword evidence="3" id="KW-1003">Cell membrane</keyword>
<evidence type="ECO:0000256" key="3">
    <source>
        <dbReference type="ARBA" id="ARBA00022475"/>
    </source>
</evidence>
<organism evidence="9 10">
    <name type="scientific">Halobacillus amylolyticus</name>
    <dbReference type="NCBI Taxonomy" id="2932259"/>
    <lineage>
        <taxon>Bacteria</taxon>
        <taxon>Bacillati</taxon>
        <taxon>Bacillota</taxon>
        <taxon>Bacilli</taxon>
        <taxon>Bacillales</taxon>
        <taxon>Bacillaceae</taxon>
        <taxon>Halobacillus</taxon>
    </lineage>
</organism>
<evidence type="ECO:0000313" key="9">
    <source>
        <dbReference type="EMBL" id="UOR12204.1"/>
    </source>
</evidence>
<feature type="transmembrane region" description="Helical" evidence="7">
    <location>
        <begin position="6"/>
        <end position="25"/>
    </location>
</feature>
<dbReference type="EMBL" id="CP095075">
    <property type="protein sequence ID" value="UOR12204.1"/>
    <property type="molecule type" value="Genomic_DNA"/>
</dbReference>
<evidence type="ECO:0000313" key="10">
    <source>
        <dbReference type="Proteomes" id="UP000830326"/>
    </source>
</evidence>
<keyword evidence="5 7" id="KW-1133">Transmembrane helix</keyword>
<proteinExistence type="inferred from homology"/>
<protein>
    <submittedName>
        <fullName evidence="9">DUF421 domain-containing protein</fullName>
    </submittedName>
</protein>
<dbReference type="InterPro" id="IPR023090">
    <property type="entry name" value="UPF0702_alpha/beta_dom_sf"/>
</dbReference>
<dbReference type="Pfam" id="PF04239">
    <property type="entry name" value="DUF421"/>
    <property type="match status" value="1"/>
</dbReference>
<dbReference type="PANTHER" id="PTHR34582">
    <property type="entry name" value="UPF0702 TRANSMEMBRANE PROTEIN YCAP"/>
    <property type="match status" value="1"/>
</dbReference>
<comment type="similarity">
    <text evidence="2">Belongs to the UPF0702 family.</text>
</comment>
<evidence type="ECO:0000256" key="6">
    <source>
        <dbReference type="ARBA" id="ARBA00023136"/>
    </source>
</evidence>
<sequence length="218" mass="24881">MFLGTIIVRTIITYLIILIVFRLMGKREIGELSVMDLVVFIIFGEIAVSVIEEPTSSMLNALVPISILLLIQWGSAMLSLKSQRFRSWFDGRPSVLVKHGKIDEKEMRKQRYNFSDLLLQLREQGIQQVDRVAYAVLEPSGKLSVFEKEEDGGSGYAVVLIADGQVQYSGLKTIRKNKHWLMNEVKKRGYTSTEEVSLCSINDKGELWLDEKDEYTNE</sequence>
<evidence type="ECO:0000256" key="1">
    <source>
        <dbReference type="ARBA" id="ARBA00004651"/>
    </source>
</evidence>
<dbReference type="Proteomes" id="UP000830326">
    <property type="component" value="Chromosome"/>
</dbReference>
<feature type="transmembrane region" description="Helical" evidence="7">
    <location>
        <begin position="32"/>
        <end position="51"/>
    </location>
</feature>
<comment type="subcellular location">
    <subcellularLocation>
        <location evidence="1">Cell membrane</location>
        <topology evidence="1">Multi-pass membrane protein</topology>
    </subcellularLocation>
</comment>
<name>A0ABY4HBG5_9BACI</name>
<evidence type="ECO:0000256" key="4">
    <source>
        <dbReference type="ARBA" id="ARBA00022692"/>
    </source>
</evidence>
<keyword evidence="10" id="KW-1185">Reference proteome</keyword>
<evidence type="ECO:0000256" key="7">
    <source>
        <dbReference type="SAM" id="Phobius"/>
    </source>
</evidence>
<keyword evidence="4 7" id="KW-0812">Transmembrane</keyword>
<dbReference type="Gene3D" id="3.30.240.20">
    <property type="entry name" value="bsu07140 like domains"/>
    <property type="match status" value="2"/>
</dbReference>